<comment type="caution">
    <text evidence="1">The sequence shown here is derived from an EMBL/GenBank/DDBJ whole genome shotgun (WGS) entry which is preliminary data.</text>
</comment>
<organism evidence="1 2">
    <name type="scientific">Nocardia goodfellowii</name>
    <dbReference type="NCBI Taxonomy" id="882446"/>
    <lineage>
        <taxon>Bacteria</taxon>
        <taxon>Bacillati</taxon>
        <taxon>Actinomycetota</taxon>
        <taxon>Actinomycetes</taxon>
        <taxon>Mycobacteriales</taxon>
        <taxon>Nocardiaceae</taxon>
        <taxon>Nocardia</taxon>
    </lineage>
</organism>
<evidence type="ECO:0000313" key="2">
    <source>
        <dbReference type="Proteomes" id="UP001519325"/>
    </source>
</evidence>
<dbReference type="PANTHER" id="PTHR48228:SF5">
    <property type="entry name" value="ALPHA-METHYLACYL-COA RACEMASE"/>
    <property type="match status" value="1"/>
</dbReference>
<protein>
    <submittedName>
        <fullName evidence="1">Crotonobetainyl-CoA:carnitine CoA-transferase CaiB-like acyl-CoA transferase</fullName>
    </submittedName>
</protein>
<dbReference type="PANTHER" id="PTHR48228">
    <property type="entry name" value="SUCCINYL-COA--D-CITRAMALATE COA-TRANSFERASE"/>
    <property type="match status" value="1"/>
</dbReference>
<dbReference type="InterPro" id="IPR023606">
    <property type="entry name" value="CoA-Trfase_III_dom_1_sf"/>
</dbReference>
<keyword evidence="2" id="KW-1185">Reference proteome</keyword>
<evidence type="ECO:0000313" key="1">
    <source>
        <dbReference type="EMBL" id="MBP2191987.1"/>
    </source>
</evidence>
<sequence>MELAELIAAADVVIEASRPRALGQLGLGPEQVAHRPGRVWLSLTGYGRAEPMRVAFGDDAAVAGGLVGWCGAEPVFCGDAIADPLAGICAALAVATAVRAGGGVLLDLSMRATAAAFAAAPGVGHGPHRVLGHGDGWVVECDHYRLAQRVLPPPVPEWAREQLAPSGFRC</sequence>
<dbReference type="EMBL" id="JAGGMR010000001">
    <property type="protein sequence ID" value="MBP2191987.1"/>
    <property type="molecule type" value="Genomic_DNA"/>
</dbReference>
<dbReference type="Pfam" id="PF02515">
    <property type="entry name" value="CoA_transf_3"/>
    <property type="match status" value="1"/>
</dbReference>
<dbReference type="Proteomes" id="UP001519325">
    <property type="component" value="Unassembled WGS sequence"/>
</dbReference>
<dbReference type="SUPFAM" id="SSF89796">
    <property type="entry name" value="CoA-transferase family III (CaiB/BaiF)"/>
    <property type="match status" value="1"/>
</dbReference>
<dbReference type="Gene3D" id="3.40.50.10540">
    <property type="entry name" value="Crotonobetainyl-coa:carnitine coa-transferase, domain 1"/>
    <property type="match status" value="1"/>
</dbReference>
<gene>
    <name evidence="1" type="ORF">BJ987_004888</name>
</gene>
<dbReference type="InterPro" id="IPR003673">
    <property type="entry name" value="CoA-Trfase_fam_III"/>
</dbReference>
<dbReference type="InterPro" id="IPR050509">
    <property type="entry name" value="CoA-transferase_III"/>
</dbReference>
<accession>A0ABS4QJW0</accession>
<reference evidence="1 2" key="1">
    <citation type="submission" date="2021-03" db="EMBL/GenBank/DDBJ databases">
        <title>Sequencing the genomes of 1000 actinobacteria strains.</title>
        <authorList>
            <person name="Klenk H.-P."/>
        </authorList>
    </citation>
    <scope>NUCLEOTIDE SEQUENCE [LARGE SCALE GENOMIC DNA]</scope>
    <source>
        <strain evidence="1 2">DSM 45516</strain>
    </source>
</reference>
<name>A0ABS4QJW0_9NOCA</name>
<proteinExistence type="predicted"/>